<dbReference type="Proteomes" id="UP001605989">
    <property type="component" value="Unassembled WGS sequence"/>
</dbReference>
<accession>A0ABW7DKU1</accession>
<sequence length="208" mass="23574">MGIPVLILGQSGSGKTASLRNFSENELGVFNVASKPLPFRKRLPLINHPSYQIIEATLKKNSLKIYVIDDSQYLMAFGLFQRAKELGYQKFTDCALNFYNLVSSVINDTSDDTIVYFLHHTERAEDGHIKAKTSGKMLDNQLTLEGLFSIVLLAETDGKEHYFLTQSDGMTTVKSPMDMFPLKIENDLKLVDTTIRKYYGFTKEDKKQ</sequence>
<dbReference type="EMBL" id="JBIEKR010000001">
    <property type="protein sequence ID" value="MFG6271617.1"/>
    <property type="molecule type" value="Genomic_DNA"/>
</dbReference>
<evidence type="ECO:0000313" key="2">
    <source>
        <dbReference type="Proteomes" id="UP001605989"/>
    </source>
</evidence>
<name>A0ABW7DKU1_9FIRM</name>
<keyword evidence="2" id="KW-1185">Reference proteome</keyword>
<evidence type="ECO:0008006" key="3">
    <source>
        <dbReference type="Google" id="ProtNLM"/>
    </source>
</evidence>
<protein>
    <recommendedName>
        <fullName evidence="3">ATP-binding protein</fullName>
    </recommendedName>
</protein>
<comment type="caution">
    <text evidence="1">The sequence shown here is derived from an EMBL/GenBank/DDBJ whole genome shotgun (WGS) entry which is preliminary data.</text>
</comment>
<gene>
    <name evidence="1" type="ORF">ACGTZG_00255</name>
</gene>
<organism evidence="1 2">
    <name type="scientific">Megasphaera hexanoica</name>
    <dbReference type="NCBI Taxonomy" id="1675036"/>
    <lineage>
        <taxon>Bacteria</taxon>
        <taxon>Bacillati</taxon>
        <taxon>Bacillota</taxon>
        <taxon>Negativicutes</taxon>
        <taxon>Veillonellales</taxon>
        <taxon>Veillonellaceae</taxon>
        <taxon>Megasphaera</taxon>
    </lineage>
</organism>
<evidence type="ECO:0000313" key="1">
    <source>
        <dbReference type="EMBL" id="MFG6271617.1"/>
    </source>
</evidence>
<proteinExistence type="predicted"/>
<reference evidence="1 2" key="1">
    <citation type="submission" date="2024-10" db="EMBL/GenBank/DDBJ databases">
        <authorList>
            <person name="Sang B.-I."/>
            <person name="Prabhaharan D."/>
        </authorList>
    </citation>
    <scope>NUCLEOTIDE SEQUENCE [LARGE SCALE GENOMIC DNA]</scope>
    <source>
        <strain evidence="1 2">MH</strain>
    </source>
</reference>
<dbReference type="RefSeq" id="WP_113855889.1">
    <property type="nucleotide sequence ID" value="NZ_CP011940.1"/>
</dbReference>